<keyword evidence="1" id="KW-0732">Signal</keyword>
<feature type="signal peptide" evidence="1">
    <location>
        <begin position="1"/>
        <end position="18"/>
    </location>
</feature>
<dbReference type="Proteomes" id="UP000694892">
    <property type="component" value="Chromosome 5S"/>
</dbReference>
<evidence type="ECO:0000313" key="3">
    <source>
        <dbReference type="Proteomes" id="UP000694892"/>
    </source>
</evidence>
<reference evidence="3" key="1">
    <citation type="journal article" date="2016" name="Nature">
        <title>Genome evolution in the allotetraploid frog Xenopus laevis.</title>
        <authorList>
            <person name="Session A.M."/>
            <person name="Uno Y."/>
            <person name="Kwon T."/>
            <person name="Chapman J.A."/>
            <person name="Toyoda A."/>
            <person name="Takahashi S."/>
            <person name="Fukui A."/>
            <person name="Hikosaka A."/>
            <person name="Suzuki A."/>
            <person name="Kondo M."/>
            <person name="van Heeringen S.J."/>
            <person name="Quigley I."/>
            <person name="Heinz S."/>
            <person name="Ogino H."/>
            <person name="Ochi H."/>
            <person name="Hellsten U."/>
            <person name="Lyons J.B."/>
            <person name="Simakov O."/>
            <person name="Putnam N."/>
            <person name="Stites J."/>
            <person name="Kuroki Y."/>
            <person name="Tanaka T."/>
            <person name="Michiue T."/>
            <person name="Watanabe M."/>
            <person name="Bogdanovic O."/>
            <person name="Lister R."/>
            <person name="Georgiou G."/>
            <person name="Paranjpe S.S."/>
            <person name="van Kruijsbergen I."/>
            <person name="Shu S."/>
            <person name="Carlson J."/>
            <person name="Kinoshita T."/>
            <person name="Ohta Y."/>
            <person name="Mawaribuchi S."/>
            <person name="Jenkins J."/>
            <person name="Grimwood J."/>
            <person name="Schmutz J."/>
            <person name="Mitros T."/>
            <person name="Mozaffari S.V."/>
            <person name="Suzuki Y."/>
            <person name="Haramoto Y."/>
            <person name="Yamamoto T.S."/>
            <person name="Takagi C."/>
            <person name="Heald R."/>
            <person name="Miller K."/>
            <person name="Haudenschild C."/>
            <person name="Kitzman J."/>
            <person name="Nakayama T."/>
            <person name="Izutsu Y."/>
            <person name="Robert J."/>
            <person name="Fortriede J."/>
            <person name="Burns K."/>
            <person name="Lotay V."/>
            <person name="Karimi K."/>
            <person name="Yasuoka Y."/>
            <person name="Dichmann D.S."/>
            <person name="Flajnik M.F."/>
            <person name="Houston D.W."/>
            <person name="Shendure J."/>
            <person name="DuPasquier L."/>
            <person name="Vize P.D."/>
            <person name="Zorn A.M."/>
            <person name="Ito M."/>
            <person name="Marcotte E.M."/>
            <person name="Wallingford J.B."/>
            <person name="Ito Y."/>
            <person name="Asashima M."/>
            <person name="Ueno N."/>
            <person name="Matsuda Y."/>
            <person name="Veenstra G.J."/>
            <person name="Fujiyama A."/>
            <person name="Harland R.M."/>
            <person name="Taira M."/>
            <person name="Rokhsar D.S."/>
        </authorList>
    </citation>
    <scope>NUCLEOTIDE SEQUENCE [LARGE SCALE GENOMIC DNA]</scope>
    <source>
        <strain evidence="3">J</strain>
    </source>
</reference>
<name>A0A974CRI0_XENLA</name>
<organism evidence="2 3">
    <name type="scientific">Xenopus laevis</name>
    <name type="common">African clawed frog</name>
    <dbReference type="NCBI Taxonomy" id="8355"/>
    <lineage>
        <taxon>Eukaryota</taxon>
        <taxon>Metazoa</taxon>
        <taxon>Chordata</taxon>
        <taxon>Craniata</taxon>
        <taxon>Vertebrata</taxon>
        <taxon>Euteleostomi</taxon>
        <taxon>Amphibia</taxon>
        <taxon>Batrachia</taxon>
        <taxon>Anura</taxon>
        <taxon>Pipoidea</taxon>
        <taxon>Pipidae</taxon>
        <taxon>Xenopodinae</taxon>
        <taxon>Xenopus</taxon>
        <taxon>Xenopus</taxon>
    </lineage>
</organism>
<feature type="chain" id="PRO_5037261390" description="Phytosulfokine-beta" evidence="1">
    <location>
        <begin position="19"/>
        <end position="65"/>
    </location>
</feature>
<evidence type="ECO:0000256" key="1">
    <source>
        <dbReference type="SAM" id="SignalP"/>
    </source>
</evidence>
<dbReference type="EMBL" id="CM004475">
    <property type="protein sequence ID" value="OCT78278.1"/>
    <property type="molecule type" value="Genomic_DNA"/>
</dbReference>
<protein>
    <recommendedName>
        <fullName evidence="4">Phytosulfokine-beta</fullName>
    </recommendedName>
</protein>
<accession>A0A974CRI0</accession>
<dbReference type="AlphaFoldDB" id="A0A974CRI0"/>
<gene>
    <name evidence="2" type="ORF">XELAEV_18029387mg</name>
</gene>
<proteinExistence type="predicted"/>
<evidence type="ECO:0008006" key="4">
    <source>
        <dbReference type="Google" id="ProtNLM"/>
    </source>
</evidence>
<evidence type="ECO:0000313" key="2">
    <source>
        <dbReference type="EMBL" id="OCT78278.1"/>
    </source>
</evidence>
<sequence length="65" mass="7486">MAALKILMYLLIFLYMLSDSHVMLSRVKPAMATENNEEADKDCNMVFLQNYCTVKDNHSSRLGQK</sequence>